<evidence type="ECO:0000313" key="13">
    <source>
        <dbReference type="Proteomes" id="UP000006695"/>
    </source>
</evidence>
<feature type="transmembrane region" description="Helical" evidence="10">
    <location>
        <begin position="28"/>
        <end position="47"/>
    </location>
</feature>
<gene>
    <name evidence="10" type="primary">dacA</name>
    <name evidence="12" type="ordered locus">Gura_2732</name>
</gene>
<sequence>MNCSAELPPAAGPVTPHTIIMTDFPQNYGLLLDLFDIALAAVIIYRLSLLIKGALAVRILLVLASLLLCSMFSRLAGLQTLRLISNSVLSSSCIVLVIIFQTDIRRAFATLNRVRHGKQRETGEAESIIEELATAAETLASKRIGALIVIERGMSVDSFIAVGTDIDAKVTSELISSIFLPYSPIHDGAVIIQKGKLTRAGCFLPLTQNPEISKALGTRHRAALGLTELVDAVVIVVSEETGAISVVLGGRKTNDLESSTLRKVLKRLIEARWLS</sequence>
<keyword evidence="10" id="KW-0997">Cell inner membrane</keyword>
<dbReference type="KEGG" id="gur:Gura_2732"/>
<comment type="subunit">
    <text evidence="10">Probably a homodimer.</text>
</comment>
<keyword evidence="8 10" id="KW-1133">Transmembrane helix</keyword>
<evidence type="ECO:0000256" key="8">
    <source>
        <dbReference type="ARBA" id="ARBA00022989"/>
    </source>
</evidence>
<evidence type="ECO:0000256" key="3">
    <source>
        <dbReference type="ARBA" id="ARBA00022679"/>
    </source>
</evidence>
<dbReference type="SUPFAM" id="SSF143597">
    <property type="entry name" value="YojJ-like"/>
    <property type="match status" value="1"/>
</dbReference>
<keyword evidence="13" id="KW-1185">Reference proteome</keyword>
<name>A5G538_GEOUR</name>
<dbReference type="PANTHER" id="PTHR34185">
    <property type="entry name" value="DIADENYLATE CYCLASE"/>
    <property type="match status" value="1"/>
</dbReference>
<accession>A5G538</accession>
<dbReference type="GO" id="GO:0106408">
    <property type="term" value="F:diadenylate cyclase activity"/>
    <property type="evidence" value="ECO:0007669"/>
    <property type="project" value="UniProtKB-EC"/>
</dbReference>
<dbReference type="Gene3D" id="3.40.1700.10">
    <property type="entry name" value="DNA integrity scanning protein, DisA, N-terminal domain"/>
    <property type="match status" value="1"/>
</dbReference>
<dbReference type="HOGENOM" id="CLU_038561_0_1_7"/>
<dbReference type="Proteomes" id="UP000006695">
    <property type="component" value="Chromosome"/>
</dbReference>
<comment type="catalytic activity">
    <reaction evidence="1 10">
        <text>2 ATP = 3',3'-c-di-AMP + 2 diphosphate</text>
        <dbReference type="Rhea" id="RHEA:35655"/>
        <dbReference type="ChEBI" id="CHEBI:30616"/>
        <dbReference type="ChEBI" id="CHEBI:33019"/>
        <dbReference type="ChEBI" id="CHEBI:71500"/>
        <dbReference type="EC" id="2.7.7.85"/>
    </reaction>
</comment>
<dbReference type="PANTHER" id="PTHR34185:SF1">
    <property type="entry name" value="DIADENYLATE CYCLASE"/>
    <property type="match status" value="1"/>
</dbReference>
<evidence type="ECO:0000256" key="10">
    <source>
        <dbReference type="HAMAP-Rule" id="MF_01499"/>
    </source>
</evidence>
<evidence type="ECO:0000256" key="2">
    <source>
        <dbReference type="ARBA" id="ARBA00022475"/>
    </source>
</evidence>
<comment type="similarity">
    <text evidence="10">Belongs to the adenylate cyclase family. DacA/CdaA subfamily.</text>
</comment>
<dbReference type="InterPro" id="IPR034701">
    <property type="entry name" value="CdaA"/>
</dbReference>
<evidence type="ECO:0000256" key="5">
    <source>
        <dbReference type="ARBA" id="ARBA00022695"/>
    </source>
</evidence>
<dbReference type="InterPro" id="IPR014046">
    <property type="entry name" value="C-di-AMP_synthase"/>
</dbReference>
<evidence type="ECO:0000256" key="6">
    <source>
        <dbReference type="ARBA" id="ARBA00022741"/>
    </source>
</evidence>
<comment type="function">
    <text evidence="10">Catalyzes the condensation of 2 ATP molecules into cyclic di-AMP (c-di-AMP), a second messenger used to regulate differing processes in different bacteria.</text>
</comment>
<dbReference type="NCBIfam" id="TIGR00159">
    <property type="entry name" value="diadenylate cyclase CdaA"/>
    <property type="match status" value="1"/>
</dbReference>
<organism evidence="12 13">
    <name type="scientific">Geotalea uraniireducens (strain Rf4)</name>
    <name type="common">Geobacter uraniireducens</name>
    <dbReference type="NCBI Taxonomy" id="351605"/>
    <lineage>
        <taxon>Bacteria</taxon>
        <taxon>Pseudomonadati</taxon>
        <taxon>Thermodesulfobacteriota</taxon>
        <taxon>Desulfuromonadia</taxon>
        <taxon>Geobacterales</taxon>
        <taxon>Geobacteraceae</taxon>
        <taxon>Geotalea</taxon>
    </lineage>
</organism>
<evidence type="ECO:0000256" key="4">
    <source>
        <dbReference type="ARBA" id="ARBA00022692"/>
    </source>
</evidence>
<keyword evidence="7 10" id="KW-0067">ATP-binding</keyword>
<feature type="transmembrane region" description="Helical" evidence="10">
    <location>
        <begin position="59"/>
        <end position="77"/>
    </location>
</feature>
<keyword evidence="9 10" id="KW-0472">Membrane</keyword>
<dbReference type="GO" id="GO:0006171">
    <property type="term" value="P:cAMP biosynthetic process"/>
    <property type="evidence" value="ECO:0007669"/>
    <property type="project" value="InterPro"/>
</dbReference>
<keyword evidence="4 10" id="KW-0812">Transmembrane</keyword>
<feature type="domain" description="DAC" evidence="11">
    <location>
        <begin position="101"/>
        <end position="258"/>
    </location>
</feature>
<dbReference type="InterPro" id="IPR050338">
    <property type="entry name" value="DisA"/>
</dbReference>
<evidence type="ECO:0000259" key="11">
    <source>
        <dbReference type="PROSITE" id="PS51794"/>
    </source>
</evidence>
<keyword evidence="6 10" id="KW-0547">Nucleotide-binding</keyword>
<keyword evidence="5 10" id="KW-0548">Nucleotidyltransferase</keyword>
<dbReference type="PROSITE" id="PS51794">
    <property type="entry name" value="DAC"/>
    <property type="match status" value="1"/>
</dbReference>
<dbReference type="GO" id="GO:0004016">
    <property type="term" value="F:adenylate cyclase activity"/>
    <property type="evidence" value="ECO:0007669"/>
    <property type="project" value="UniProtKB-UniRule"/>
</dbReference>
<dbReference type="FunFam" id="3.40.1700.10:FF:000002">
    <property type="entry name" value="Diadenylate cyclase"/>
    <property type="match status" value="1"/>
</dbReference>
<dbReference type="GO" id="GO:0005524">
    <property type="term" value="F:ATP binding"/>
    <property type="evidence" value="ECO:0007669"/>
    <property type="project" value="UniProtKB-UniRule"/>
</dbReference>
<dbReference type="Pfam" id="PF02457">
    <property type="entry name" value="DAC"/>
    <property type="match status" value="1"/>
</dbReference>
<dbReference type="AlphaFoldDB" id="A5G538"/>
<protein>
    <recommendedName>
        <fullName evidence="10">Diadenylate cyclase</fullName>
        <shortName evidence="10">DAC</shortName>
        <ecNumber evidence="10">2.7.7.85</ecNumber>
    </recommendedName>
    <alternativeName>
        <fullName evidence="10">Cyclic-di-AMP synthase</fullName>
        <shortName evidence="10">c-di-AMP synthase</shortName>
    </alternativeName>
</protein>
<dbReference type="STRING" id="351605.Gura_2732"/>
<evidence type="ECO:0000313" key="12">
    <source>
        <dbReference type="EMBL" id="ABQ26906.1"/>
    </source>
</evidence>
<keyword evidence="2 10" id="KW-1003">Cell membrane</keyword>
<evidence type="ECO:0000256" key="1">
    <source>
        <dbReference type="ARBA" id="ARBA00000877"/>
    </source>
</evidence>
<evidence type="ECO:0000256" key="7">
    <source>
        <dbReference type="ARBA" id="ARBA00022840"/>
    </source>
</evidence>
<dbReference type="PIRSF" id="PIRSF004793">
    <property type="entry name" value="UCP004793"/>
    <property type="match status" value="1"/>
</dbReference>
<dbReference type="EC" id="2.7.7.85" evidence="10"/>
<keyword evidence="3 10" id="KW-0808">Transferase</keyword>
<reference evidence="12 13" key="1">
    <citation type="submission" date="2007-05" db="EMBL/GenBank/DDBJ databases">
        <title>Complete sequence of Geobacter uraniireducens Rf4.</title>
        <authorList>
            <consortium name="US DOE Joint Genome Institute"/>
            <person name="Copeland A."/>
            <person name="Lucas S."/>
            <person name="Lapidus A."/>
            <person name="Barry K."/>
            <person name="Detter J.C."/>
            <person name="Glavina del Rio T."/>
            <person name="Hammon N."/>
            <person name="Israni S."/>
            <person name="Dalin E."/>
            <person name="Tice H."/>
            <person name="Pitluck S."/>
            <person name="Chertkov O."/>
            <person name="Brettin T."/>
            <person name="Bruce D."/>
            <person name="Han C."/>
            <person name="Schmutz J."/>
            <person name="Larimer F."/>
            <person name="Land M."/>
            <person name="Hauser L."/>
            <person name="Kyrpides N."/>
            <person name="Mikhailova N."/>
            <person name="Shelobolina E."/>
            <person name="Aklujkar M."/>
            <person name="Lovley D."/>
            <person name="Richardson P."/>
        </authorList>
    </citation>
    <scope>NUCLEOTIDE SEQUENCE [LARGE SCALE GENOMIC DNA]</scope>
    <source>
        <strain evidence="12 13">Rf4</strain>
    </source>
</reference>
<proteinExistence type="inferred from homology"/>
<dbReference type="InterPro" id="IPR036888">
    <property type="entry name" value="DNA_integrity_DisA_N_sf"/>
</dbReference>
<feature type="transmembrane region" description="Helical" evidence="10">
    <location>
        <begin position="83"/>
        <end position="100"/>
    </location>
</feature>
<dbReference type="InterPro" id="IPR003390">
    <property type="entry name" value="DNA_integrity_scan_DisA_N"/>
</dbReference>
<evidence type="ECO:0000256" key="9">
    <source>
        <dbReference type="ARBA" id="ARBA00023136"/>
    </source>
</evidence>
<comment type="caution">
    <text evidence="10">Lacks conserved residue(s) required for the propagation of feature annotation.</text>
</comment>
<dbReference type="HAMAP" id="MF_01499">
    <property type="entry name" value="DacA"/>
    <property type="match status" value="1"/>
</dbReference>
<dbReference type="EMBL" id="CP000698">
    <property type="protein sequence ID" value="ABQ26906.1"/>
    <property type="molecule type" value="Genomic_DNA"/>
</dbReference>